<evidence type="ECO:0000256" key="2">
    <source>
        <dbReference type="SAM" id="MobiDB-lite"/>
    </source>
</evidence>
<feature type="compositionally biased region" description="Low complexity" evidence="2">
    <location>
        <begin position="1201"/>
        <end position="1218"/>
    </location>
</feature>
<feature type="compositionally biased region" description="Basic residues" evidence="2">
    <location>
        <begin position="106"/>
        <end position="115"/>
    </location>
</feature>
<evidence type="ECO:0000313" key="5">
    <source>
        <dbReference type="Proteomes" id="UP000606974"/>
    </source>
</evidence>
<dbReference type="SUPFAM" id="SSF48350">
    <property type="entry name" value="GTPase activation domain, GAP"/>
    <property type="match status" value="1"/>
</dbReference>
<dbReference type="AlphaFoldDB" id="A0A8H7EAH5"/>
<proteinExistence type="predicted"/>
<sequence length="1263" mass="140692">MDIEFSERQKRHAGRPRSQIQSIERRSSKQPTSPVKGGKTLREGSNSKIIRAVTPESPTEPLTARGAREAILTASPSSIGREALNASNCDQSASVSSVPQDIAVRLKSHKQKSNRKASEEASLSASPTSLLSKTRVRINSITTSNPFFTRSSEDSSHSIGFPSVVPPPTFSQSELKTHQGGRNLQRLVKPAPSAALGGGEYYAEGMDLRSPPMNSDSDTILDLMKTTYGRMHGLLYFRPANARNWASGYCAINVTYGSLVYQAKGEPTLAKTLIPDLRGCRVRSLYDPEDECNYLSVSTASSGLRVHLRPPVPETFDSWLAALLCWQPIRPKGVQNKMTKPQSISIIERHTTDKRRASEASISRSPAIIKVGRMLLWEGSMDTDASHPTTSRRISTYKQLRAISNSWQRISCTLLDNGHFKLLTESDTQLISAIHLSSLSRYAIQQLNASVLEDEYCLAIYPQYVAHPNEEIQAKPIYLSLESRVLFEVWFVLLRAFTVPELYGPEQPISDLSSAQREPISNAGSNLCAGLFRVERSLSVKITEAKLTSRAPHENSAHLEASLTAQGAQGGFYAEVVLDGQPRGRTSAKPQSSMFWAEDFVFGDLPPVLSSAVVLLKVRRADEKEWTTVTTGLYTLSPADNNQTPTNNEISVSSHDTVIGKIELQLDDMEQGVEIDQRWQVVDNDSSPIGYALMKLRLTETIILMKEDYSPLLDLLRSFSNGLTVTVAKAIPSELRLISETFLDIFQVCGNASEWLMTLVEDEIDGVHQEASMQRLRYNSRIHSNDSYESAEDRELMVRDLGRSATLEANLLFRGNTLLTKALDAHMRRLGKEYLEETIGEALRDIDESDPDCEVDPSKVKAPQALDRNRGNLITLTMNIWAAISSSAARCPTELRQLFRHIKSCAETRYGDFLRTVAYSSVSGFLFLRFFCPAILNPRLFGLLKENPRPRAQRTLTLIAKSLQGLANMSTFGAKEPWMEPMNTFLQTSRPEFKAFVDRICSVPSERPNQAVSASYATPIQILGRLPQTSREGFPSLPFLIDSAKSFASLIPLWLQKRPDNLDAKMEKDHTLREFHELCVQIQRRTKDCLSKAEPAERPSGGLELEWQRLLVDRERYGTFEDDLVSPKFLPASDVVSGSSRTDSASRRTSTSLFMRPLTPPFVSRANHEREPDRPRGPTPVLAEHTRPAYPCTRTGESRKSASSSKNSSSASLETAESSRLRSNTGSRDGSSKNRFKDFVSASARRRMREGVHPQRSEERSGF</sequence>
<dbReference type="GO" id="GO:0007165">
    <property type="term" value="P:signal transduction"/>
    <property type="evidence" value="ECO:0007669"/>
    <property type="project" value="UniProtKB-ARBA"/>
</dbReference>
<dbReference type="OrthoDB" id="775356at2759"/>
<keyword evidence="5" id="KW-1185">Reference proteome</keyword>
<feature type="region of interest" description="Disordered" evidence="2">
    <location>
        <begin position="1"/>
        <end position="67"/>
    </location>
</feature>
<dbReference type="PANTHER" id="PTHR10194:SF60">
    <property type="entry name" value="RAS GTPASE-ACTIVATING PROTEIN RASKOL"/>
    <property type="match status" value="1"/>
</dbReference>
<evidence type="ECO:0000313" key="4">
    <source>
        <dbReference type="EMBL" id="KAF7512696.1"/>
    </source>
</evidence>
<feature type="region of interest" description="Disordered" evidence="2">
    <location>
        <begin position="106"/>
        <end position="128"/>
    </location>
</feature>
<reference evidence="4" key="1">
    <citation type="submission" date="2020-02" db="EMBL/GenBank/DDBJ databases">
        <authorList>
            <person name="Palmer J.M."/>
        </authorList>
    </citation>
    <scope>NUCLEOTIDE SEQUENCE</scope>
    <source>
        <strain evidence="4">EPUS1.4</strain>
        <tissue evidence="4">Thallus</tissue>
    </source>
</reference>
<dbReference type="InterPro" id="IPR001936">
    <property type="entry name" value="RasGAP_dom"/>
</dbReference>
<dbReference type="InterPro" id="IPR039360">
    <property type="entry name" value="Ras_GTPase"/>
</dbReference>
<dbReference type="Pfam" id="PF00616">
    <property type="entry name" value="RasGAP"/>
    <property type="match status" value="2"/>
</dbReference>
<accession>A0A8H7EAH5</accession>
<dbReference type="Gene3D" id="1.10.506.10">
    <property type="entry name" value="GTPase Activation - p120gap, domain 1"/>
    <property type="match status" value="1"/>
</dbReference>
<dbReference type="InterPro" id="IPR008936">
    <property type="entry name" value="Rho_GTPase_activation_prot"/>
</dbReference>
<gene>
    <name evidence="4" type="ORF">GJ744_000263</name>
</gene>
<comment type="caution">
    <text evidence="4">The sequence shown here is derived from an EMBL/GenBank/DDBJ whole genome shotgun (WGS) entry which is preliminary data.</text>
</comment>
<dbReference type="CDD" id="cd05137">
    <property type="entry name" value="RasGAP_CLA2_BUD2"/>
    <property type="match status" value="1"/>
</dbReference>
<feature type="compositionally biased region" description="Basic and acidic residues" evidence="2">
    <location>
        <begin position="1249"/>
        <end position="1263"/>
    </location>
</feature>
<organism evidence="4 5">
    <name type="scientific">Endocarpon pusillum</name>
    <dbReference type="NCBI Taxonomy" id="364733"/>
    <lineage>
        <taxon>Eukaryota</taxon>
        <taxon>Fungi</taxon>
        <taxon>Dikarya</taxon>
        <taxon>Ascomycota</taxon>
        <taxon>Pezizomycotina</taxon>
        <taxon>Eurotiomycetes</taxon>
        <taxon>Chaetothyriomycetidae</taxon>
        <taxon>Verrucariales</taxon>
        <taxon>Verrucariaceae</taxon>
        <taxon>Endocarpon</taxon>
    </lineage>
</organism>
<protein>
    <recommendedName>
        <fullName evidence="3">Ras-GAP domain-containing protein</fullName>
    </recommendedName>
</protein>
<name>A0A8H7EAH5_9EURO</name>
<dbReference type="Proteomes" id="UP000606974">
    <property type="component" value="Unassembled WGS sequence"/>
</dbReference>
<dbReference type="PANTHER" id="PTHR10194">
    <property type="entry name" value="RAS GTPASE-ACTIVATING PROTEINS"/>
    <property type="match status" value="1"/>
</dbReference>
<dbReference type="EMBL" id="JAACFV010000010">
    <property type="protein sequence ID" value="KAF7512696.1"/>
    <property type="molecule type" value="Genomic_DNA"/>
</dbReference>
<dbReference type="InterPro" id="IPR035892">
    <property type="entry name" value="C2_domain_sf"/>
</dbReference>
<dbReference type="InterPro" id="IPR023152">
    <property type="entry name" value="RasGAP_CS"/>
</dbReference>
<dbReference type="SUPFAM" id="SSF49562">
    <property type="entry name" value="C2 domain (Calcium/lipid-binding domain, CaLB)"/>
    <property type="match status" value="1"/>
</dbReference>
<evidence type="ECO:0000259" key="3">
    <source>
        <dbReference type="PROSITE" id="PS50018"/>
    </source>
</evidence>
<dbReference type="PROSITE" id="PS50018">
    <property type="entry name" value="RAS_GTPASE_ACTIV_2"/>
    <property type="match status" value="1"/>
</dbReference>
<dbReference type="PROSITE" id="PS00509">
    <property type="entry name" value="RAS_GTPASE_ACTIV_1"/>
    <property type="match status" value="1"/>
</dbReference>
<keyword evidence="1" id="KW-0343">GTPase activation</keyword>
<evidence type="ECO:0000256" key="1">
    <source>
        <dbReference type="ARBA" id="ARBA00022468"/>
    </source>
</evidence>
<dbReference type="GO" id="GO:0005096">
    <property type="term" value="F:GTPase activator activity"/>
    <property type="evidence" value="ECO:0007669"/>
    <property type="project" value="UniProtKB-KW"/>
</dbReference>
<feature type="compositionally biased region" description="Basic and acidic residues" evidence="2">
    <location>
        <begin position="1166"/>
        <end position="1176"/>
    </location>
</feature>
<feature type="region of interest" description="Disordered" evidence="2">
    <location>
        <begin position="1131"/>
        <end position="1263"/>
    </location>
</feature>
<feature type="compositionally biased region" description="Low complexity" evidence="2">
    <location>
        <begin position="1137"/>
        <end position="1152"/>
    </location>
</feature>
<feature type="domain" description="Ras-GAP" evidence="3">
    <location>
        <begin position="734"/>
        <end position="968"/>
    </location>
</feature>
<dbReference type="SMART" id="SM00323">
    <property type="entry name" value="RasGAP"/>
    <property type="match status" value="1"/>
</dbReference>